<name>A0A8R7P1F3_TRIUA</name>
<accession>A0A8R7P1F3</accession>
<proteinExistence type="predicted"/>
<dbReference type="Proteomes" id="UP000015106">
    <property type="component" value="Chromosome 1"/>
</dbReference>
<dbReference type="Gramene" id="TuG1812G0100000862.01.T01">
    <property type="protein sequence ID" value="TuG1812G0100000862.01.T01"/>
    <property type="gene ID" value="TuG1812G0100000862.01"/>
</dbReference>
<keyword evidence="3" id="KW-1185">Reference proteome</keyword>
<reference evidence="3" key="1">
    <citation type="journal article" date="2013" name="Nature">
        <title>Draft genome of the wheat A-genome progenitor Triticum urartu.</title>
        <authorList>
            <person name="Ling H.Q."/>
            <person name="Zhao S."/>
            <person name="Liu D."/>
            <person name="Wang J."/>
            <person name="Sun H."/>
            <person name="Zhang C."/>
            <person name="Fan H."/>
            <person name="Li D."/>
            <person name="Dong L."/>
            <person name="Tao Y."/>
            <person name="Gao C."/>
            <person name="Wu H."/>
            <person name="Li Y."/>
            <person name="Cui Y."/>
            <person name="Guo X."/>
            <person name="Zheng S."/>
            <person name="Wang B."/>
            <person name="Yu K."/>
            <person name="Liang Q."/>
            <person name="Yang W."/>
            <person name="Lou X."/>
            <person name="Chen J."/>
            <person name="Feng M."/>
            <person name="Jian J."/>
            <person name="Zhang X."/>
            <person name="Luo G."/>
            <person name="Jiang Y."/>
            <person name="Liu J."/>
            <person name="Wang Z."/>
            <person name="Sha Y."/>
            <person name="Zhang B."/>
            <person name="Wu H."/>
            <person name="Tang D."/>
            <person name="Shen Q."/>
            <person name="Xue P."/>
            <person name="Zou S."/>
            <person name="Wang X."/>
            <person name="Liu X."/>
            <person name="Wang F."/>
            <person name="Yang Y."/>
            <person name="An X."/>
            <person name="Dong Z."/>
            <person name="Zhang K."/>
            <person name="Zhang X."/>
            <person name="Luo M.C."/>
            <person name="Dvorak J."/>
            <person name="Tong Y."/>
            <person name="Wang J."/>
            <person name="Yang H."/>
            <person name="Li Z."/>
            <person name="Wang D."/>
            <person name="Zhang A."/>
            <person name="Wang J."/>
        </authorList>
    </citation>
    <scope>NUCLEOTIDE SEQUENCE</scope>
    <source>
        <strain evidence="3">cv. G1812</strain>
    </source>
</reference>
<feature type="compositionally biased region" description="Polar residues" evidence="1">
    <location>
        <begin position="1"/>
        <end position="25"/>
    </location>
</feature>
<dbReference type="EnsemblPlants" id="TuG1812G0100000862.01.T01">
    <property type="protein sequence ID" value="TuG1812G0100000862.01.T01"/>
    <property type="gene ID" value="TuG1812G0100000862.01"/>
</dbReference>
<feature type="region of interest" description="Disordered" evidence="1">
    <location>
        <begin position="1"/>
        <end position="64"/>
    </location>
</feature>
<evidence type="ECO:0000313" key="3">
    <source>
        <dbReference type="Proteomes" id="UP000015106"/>
    </source>
</evidence>
<evidence type="ECO:0000256" key="1">
    <source>
        <dbReference type="SAM" id="MobiDB-lite"/>
    </source>
</evidence>
<dbReference type="AlphaFoldDB" id="A0A8R7P1F3"/>
<sequence>MGPYTGNSRTRTSCSPDLTSVSLPSSKKRQAWLRRATRVPVMSITMRSSRPSSKERSEVPATEA</sequence>
<reference evidence="2" key="2">
    <citation type="submission" date="2018-03" db="EMBL/GenBank/DDBJ databases">
        <title>The Triticum urartu genome reveals the dynamic nature of wheat genome evolution.</title>
        <authorList>
            <person name="Ling H."/>
            <person name="Ma B."/>
            <person name="Shi X."/>
            <person name="Liu H."/>
            <person name="Dong L."/>
            <person name="Sun H."/>
            <person name="Cao Y."/>
            <person name="Gao Q."/>
            <person name="Zheng S."/>
            <person name="Li Y."/>
            <person name="Yu Y."/>
            <person name="Du H."/>
            <person name="Qi M."/>
            <person name="Li Y."/>
            <person name="Yu H."/>
            <person name="Cui Y."/>
            <person name="Wang N."/>
            <person name="Chen C."/>
            <person name="Wu H."/>
            <person name="Zhao Y."/>
            <person name="Zhang J."/>
            <person name="Li Y."/>
            <person name="Zhou W."/>
            <person name="Zhang B."/>
            <person name="Hu W."/>
            <person name="Eijk M."/>
            <person name="Tang J."/>
            <person name="Witsenboer H."/>
            <person name="Zhao S."/>
            <person name="Li Z."/>
            <person name="Zhang A."/>
            <person name="Wang D."/>
            <person name="Liang C."/>
        </authorList>
    </citation>
    <scope>NUCLEOTIDE SEQUENCE [LARGE SCALE GENOMIC DNA]</scope>
    <source>
        <strain evidence="2">cv. G1812</strain>
    </source>
</reference>
<evidence type="ECO:0000313" key="2">
    <source>
        <dbReference type="EnsemblPlants" id="TuG1812G0100000862.01.T01"/>
    </source>
</evidence>
<feature type="compositionally biased region" description="Basic residues" evidence="1">
    <location>
        <begin position="26"/>
        <end position="37"/>
    </location>
</feature>
<reference evidence="2" key="3">
    <citation type="submission" date="2022-06" db="UniProtKB">
        <authorList>
            <consortium name="EnsemblPlants"/>
        </authorList>
    </citation>
    <scope>IDENTIFICATION</scope>
</reference>
<organism evidence="2 3">
    <name type="scientific">Triticum urartu</name>
    <name type="common">Red wild einkorn</name>
    <name type="synonym">Crithodium urartu</name>
    <dbReference type="NCBI Taxonomy" id="4572"/>
    <lineage>
        <taxon>Eukaryota</taxon>
        <taxon>Viridiplantae</taxon>
        <taxon>Streptophyta</taxon>
        <taxon>Embryophyta</taxon>
        <taxon>Tracheophyta</taxon>
        <taxon>Spermatophyta</taxon>
        <taxon>Magnoliopsida</taxon>
        <taxon>Liliopsida</taxon>
        <taxon>Poales</taxon>
        <taxon>Poaceae</taxon>
        <taxon>BOP clade</taxon>
        <taxon>Pooideae</taxon>
        <taxon>Triticodae</taxon>
        <taxon>Triticeae</taxon>
        <taxon>Triticinae</taxon>
        <taxon>Triticum</taxon>
    </lineage>
</organism>
<protein>
    <submittedName>
        <fullName evidence="2">Uncharacterized protein</fullName>
    </submittedName>
</protein>